<keyword evidence="1" id="KW-0175">Coiled coil</keyword>
<reference evidence="2 3" key="1">
    <citation type="submission" date="2016-11" db="EMBL/GenBank/DDBJ databases">
        <title>The macronuclear genome of Stentor coeruleus: a giant cell with tiny introns.</title>
        <authorList>
            <person name="Slabodnick M."/>
            <person name="Ruby J.G."/>
            <person name="Reiff S.B."/>
            <person name="Swart E.C."/>
            <person name="Gosai S."/>
            <person name="Prabakaran S."/>
            <person name="Witkowska E."/>
            <person name="Larue G.E."/>
            <person name="Fisher S."/>
            <person name="Freeman R.M."/>
            <person name="Gunawardena J."/>
            <person name="Chu W."/>
            <person name="Stover N.A."/>
            <person name="Gregory B.D."/>
            <person name="Nowacki M."/>
            <person name="Derisi J."/>
            <person name="Roy S.W."/>
            <person name="Marshall W.F."/>
            <person name="Sood P."/>
        </authorList>
    </citation>
    <scope>NUCLEOTIDE SEQUENCE [LARGE SCALE GENOMIC DNA]</scope>
    <source>
        <strain evidence="2">WM001</strain>
    </source>
</reference>
<evidence type="ECO:0000313" key="3">
    <source>
        <dbReference type="Proteomes" id="UP000187209"/>
    </source>
</evidence>
<dbReference type="EMBL" id="MPUH01000039">
    <property type="protein sequence ID" value="OMJ93671.1"/>
    <property type="molecule type" value="Genomic_DNA"/>
</dbReference>
<dbReference type="Proteomes" id="UP000187209">
    <property type="component" value="Unassembled WGS sequence"/>
</dbReference>
<dbReference type="AlphaFoldDB" id="A0A1R2CXI2"/>
<proteinExistence type="predicted"/>
<organism evidence="2 3">
    <name type="scientific">Stentor coeruleus</name>
    <dbReference type="NCBI Taxonomy" id="5963"/>
    <lineage>
        <taxon>Eukaryota</taxon>
        <taxon>Sar</taxon>
        <taxon>Alveolata</taxon>
        <taxon>Ciliophora</taxon>
        <taxon>Postciliodesmatophora</taxon>
        <taxon>Heterotrichea</taxon>
        <taxon>Heterotrichida</taxon>
        <taxon>Stentoridae</taxon>
        <taxon>Stentor</taxon>
    </lineage>
</organism>
<sequence length="201" mass="23541">MKPVVPMLKIPQLICAEELSPRSEELREGVESKHSPFTFQTNNTSTRLTGISRISPSTSYSTERNNSYLRLVETQQKEIQMLRKSNYDLQRRIEYSEKEVKGLRRLRILLREKDRAIKSLESNLETISKDIKTLHDCKTEIKNDDKPKIVKSYEYYKSNPPKRVWNHPAPEFAEKINHLHEKLKILMKDSDSHNETAGPTF</sequence>
<accession>A0A1R2CXI2</accession>
<evidence type="ECO:0000256" key="1">
    <source>
        <dbReference type="SAM" id="Coils"/>
    </source>
</evidence>
<name>A0A1R2CXI2_9CILI</name>
<evidence type="ECO:0000313" key="2">
    <source>
        <dbReference type="EMBL" id="OMJ93671.1"/>
    </source>
</evidence>
<protein>
    <submittedName>
        <fullName evidence="2">Uncharacterized protein</fullName>
    </submittedName>
</protein>
<comment type="caution">
    <text evidence="2">The sequence shown here is derived from an EMBL/GenBank/DDBJ whole genome shotgun (WGS) entry which is preliminary data.</text>
</comment>
<feature type="coiled-coil region" evidence="1">
    <location>
        <begin position="72"/>
        <end position="130"/>
    </location>
</feature>
<gene>
    <name evidence="2" type="ORF">SteCoe_3371</name>
</gene>
<keyword evidence="3" id="KW-1185">Reference proteome</keyword>